<organismHost>
    <name type="scientific">Streptomyces coelicolor</name>
    <dbReference type="NCBI Taxonomy" id="1902"/>
</organismHost>
<reference evidence="1 2" key="2">
    <citation type="journal article" date="1999" name="Proc. Natl. Acad. Sci. U.S.A.">
        <title>Evolutionary relationships among diverse bacteriophages and prophages: all the world's a phage.</title>
        <authorList>
            <person name="Hendrix R.W."/>
            <person name="Smith M.C.M."/>
            <person name="Burns N."/>
            <person name="Ford M.E."/>
            <person name="Hatfull G.F."/>
        </authorList>
    </citation>
    <scope>NUCLEOTIDE SEQUENCE [LARGE SCALE GENOMIC DNA]</scope>
    <source>
        <strain evidence="1 2">Norwich stock</strain>
    </source>
</reference>
<dbReference type="KEGG" id="vg:2715859"/>
<reference evidence="1 2" key="1">
    <citation type="journal article" date="1999" name="Nucleic Acids Res.">
        <title>The complete genome sequence of the Streptomyces temperate phage straight phiC31: evolutionary relationships to other viruses.</title>
        <authorList>
            <person name="Smith M.C.M."/>
            <person name="Burns N."/>
            <person name="Wilson R.N."/>
            <person name="Gregory M.A."/>
        </authorList>
    </citation>
    <scope>NUCLEOTIDE SEQUENCE</scope>
    <source>
        <strain evidence="1 2">Norwich stock</strain>
    </source>
</reference>
<evidence type="ECO:0000313" key="2">
    <source>
        <dbReference type="Proteomes" id="UP000002124"/>
    </source>
</evidence>
<proteinExistence type="predicted"/>
<evidence type="ECO:0000313" key="1">
    <source>
        <dbReference type="EMBL" id="CAA07142.1"/>
    </source>
</evidence>
<organism evidence="1 2">
    <name type="scientific">Streptomyces phage phiC31</name>
    <name type="common">Bacteriophage phi-C31</name>
    <dbReference type="NCBI Taxonomy" id="10719"/>
    <lineage>
        <taxon>Viruses</taxon>
        <taxon>Duplodnaviria</taxon>
        <taxon>Heunggongvirae</taxon>
        <taxon>Uroviricota</taxon>
        <taxon>Caudoviricetes</taxon>
        <taxon>Colingsworthviridae</taxon>
        <taxon>Lomovskayavirus</taxon>
    </lineage>
</organism>
<keyword evidence="2" id="KW-1185">Reference proteome</keyword>
<dbReference type="RefSeq" id="NP_047963.1">
    <property type="nucleotide sequence ID" value="NC_001978.3"/>
</dbReference>
<accession>Q9ZX90</accession>
<dbReference type="OrthoDB" id="39547at10239"/>
<protein>
    <submittedName>
        <fullName evidence="1">Gp18</fullName>
    </submittedName>
</protein>
<dbReference type="GeneID" id="2715859"/>
<name>Q9ZX90_BPPHC</name>
<gene>
    <name evidence="1" type="primary">18</name>
</gene>
<dbReference type="Proteomes" id="UP000002124">
    <property type="component" value="Segment"/>
</dbReference>
<dbReference type="EMBL" id="AJ006589">
    <property type="protein sequence ID" value="CAA07142.1"/>
    <property type="molecule type" value="Genomic_DNA"/>
</dbReference>
<dbReference type="PROSITE" id="PS51257">
    <property type="entry name" value="PROKAR_LIPOPROTEIN"/>
    <property type="match status" value="1"/>
</dbReference>
<sequence>MKRVAAAIAGVALVGAVTVGCDPGPECIESHSEMTWVPMYNGKTTTLQPVWTTVCTKYETETPK</sequence>